<evidence type="ECO:0000313" key="2">
    <source>
        <dbReference type="EMBL" id="KDN67869.1"/>
    </source>
</evidence>
<feature type="region of interest" description="Disordered" evidence="1">
    <location>
        <begin position="1"/>
        <end position="34"/>
    </location>
</feature>
<evidence type="ECO:0000256" key="1">
    <source>
        <dbReference type="SAM" id="MobiDB-lite"/>
    </source>
</evidence>
<feature type="region of interest" description="Disordered" evidence="1">
    <location>
        <begin position="159"/>
        <end position="247"/>
    </location>
</feature>
<dbReference type="Proteomes" id="UP000027238">
    <property type="component" value="Unassembled WGS sequence"/>
</dbReference>
<proteinExistence type="predicted"/>
<accession>A0A066XJM2</accession>
<dbReference type="OrthoDB" id="4851245at2759"/>
<feature type="compositionally biased region" description="Polar residues" evidence="1">
    <location>
        <begin position="175"/>
        <end position="194"/>
    </location>
</feature>
<name>A0A066XJM2_COLSU</name>
<feature type="compositionally biased region" description="Acidic residues" evidence="1">
    <location>
        <begin position="199"/>
        <end position="210"/>
    </location>
</feature>
<keyword evidence="3" id="KW-1185">Reference proteome</keyword>
<feature type="compositionally biased region" description="Basic and acidic residues" evidence="1">
    <location>
        <begin position="236"/>
        <end position="247"/>
    </location>
</feature>
<dbReference type="eggNOG" id="ENOG502RKHW">
    <property type="taxonomic scope" value="Eukaryota"/>
</dbReference>
<gene>
    <name evidence="2" type="ORF">CSUB01_12511</name>
</gene>
<dbReference type="STRING" id="1173701.A0A066XJM2"/>
<sequence length="302" mass="33320">MRFSKENIGLGAASSRPSRVSQPSHQRVASGGTDLSSMAESMSLNSFGGLSYTSNSLSGEYQDPEYALIPWGTHGSRKLTVKMALFCLSLMAAGGVAHIDSSYPPLNSWSQQGRHRFTHNTSGLQAKRIPSDAIIVNPGSDEDQHSNPENLDAELLGDDQYSSHQDPTADLPDENQPTQNEQDTTASFDPSFTEHSADNLEDSQEQEMEGDYPSVAHETEVEAGSSAGPSVGPPHEVPRAKKDKDKMVVIERRENSDGYKFAWKGHSDKVKTEKKDWIKDGNKLVYCKKYRGYIVWGYKPKH</sequence>
<protein>
    <submittedName>
        <fullName evidence="2">Uncharacterized protein</fullName>
    </submittedName>
</protein>
<reference evidence="3" key="1">
    <citation type="journal article" date="2014" name="Genome Announc.">
        <title>Draft genome sequence of Colletotrichum sublineola, a destructive pathogen of cultivated sorghum.</title>
        <authorList>
            <person name="Baroncelli R."/>
            <person name="Sanz-Martin J.M."/>
            <person name="Rech G.E."/>
            <person name="Sukno S.A."/>
            <person name="Thon M.R."/>
        </authorList>
    </citation>
    <scope>NUCLEOTIDE SEQUENCE [LARGE SCALE GENOMIC DNA]</scope>
    <source>
        <strain evidence="3">TX430BB</strain>
    </source>
</reference>
<evidence type="ECO:0000313" key="3">
    <source>
        <dbReference type="Proteomes" id="UP000027238"/>
    </source>
</evidence>
<dbReference type="EMBL" id="JMSE01000766">
    <property type="protein sequence ID" value="KDN67869.1"/>
    <property type="molecule type" value="Genomic_DNA"/>
</dbReference>
<dbReference type="HOGENOM" id="CLU_921376_0_0_1"/>
<feature type="compositionally biased region" description="Polar residues" evidence="1">
    <location>
        <begin position="15"/>
        <end position="34"/>
    </location>
</feature>
<dbReference type="AlphaFoldDB" id="A0A066XJM2"/>
<organism evidence="2 3">
    <name type="scientific">Colletotrichum sublineola</name>
    <name type="common">Sorghum anthracnose fungus</name>
    <dbReference type="NCBI Taxonomy" id="1173701"/>
    <lineage>
        <taxon>Eukaryota</taxon>
        <taxon>Fungi</taxon>
        <taxon>Dikarya</taxon>
        <taxon>Ascomycota</taxon>
        <taxon>Pezizomycotina</taxon>
        <taxon>Sordariomycetes</taxon>
        <taxon>Hypocreomycetidae</taxon>
        <taxon>Glomerellales</taxon>
        <taxon>Glomerellaceae</taxon>
        <taxon>Colletotrichum</taxon>
        <taxon>Colletotrichum graminicola species complex</taxon>
    </lineage>
</organism>
<comment type="caution">
    <text evidence="2">The sequence shown here is derived from an EMBL/GenBank/DDBJ whole genome shotgun (WGS) entry which is preliminary data.</text>
</comment>